<dbReference type="PANTHER" id="PTHR33179:SF29">
    <property type="entry name" value="OS06G0666400 PROTEIN"/>
    <property type="match status" value="1"/>
</dbReference>
<feature type="region of interest" description="Disordered" evidence="1">
    <location>
        <begin position="22"/>
        <end position="67"/>
    </location>
</feature>
<feature type="compositionally biased region" description="Basic residues" evidence="1">
    <location>
        <begin position="54"/>
        <end position="63"/>
    </location>
</feature>
<dbReference type="EMBL" id="SZYD01000015">
    <property type="protein sequence ID" value="KAD3640417.1"/>
    <property type="molecule type" value="Genomic_DNA"/>
</dbReference>
<dbReference type="Pfam" id="PF05678">
    <property type="entry name" value="VQ"/>
    <property type="match status" value="1"/>
</dbReference>
<keyword evidence="4" id="KW-1185">Reference proteome</keyword>
<comment type="caution">
    <text evidence="3">The sequence shown here is derived from an EMBL/GenBank/DDBJ whole genome shotgun (WGS) entry which is preliminary data.</text>
</comment>
<evidence type="ECO:0000313" key="4">
    <source>
        <dbReference type="Proteomes" id="UP000326396"/>
    </source>
</evidence>
<dbReference type="PANTHER" id="PTHR33179">
    <property type="entry name" value="VQ MOTIF-CONTAINING PROTEIN"/>
    <property type="match status" value="1"/>
</dbReference>
<dbReference type="InterPro" id="IPR039609">
    <property type="entry name" value="VQ_15/22"/>
</dbReference>
<reference evidence="3 4" key="1">
    <citation type="submission" date="2019-05" db="EMBL/GenBank/DDBJ databases">
        <title>Mikania micrantha, genome provides insights into the molecular mechanism of rapid growth.</title>
        <authorList>
            <person name="Liu B."/>
        </authorList>
    </citation>
    <scope>NUCLEOTIDE SEQUENCE [LARGE SCALE GENOMIC DNA]</scope>
    <source>
        <strain evidence="3">NLD-2019</strain>
        <tissue evidence="3">Leaf</tissue>
    </source>
</reference>
<evidence type="ECO:0000259" key="2">
    <source>
        <dbReference type="Pfam" id="PF05678"/>
    </source>
</evidence>
<organism evidence="3 4">
    <name type="scientific">Mikania micrantha</name>
    <name type="common">bitter vine</name>
    <dbReference type="NCBI Taxonomy" id="192012"/>
    <lineage>
        <taxon>Eukaryota</taxon>
        <taxon>Viridiplantae</taxon>
        <taxon>Streptophyta</taxon>
        <taxon>Embryophyta</taxon>
        <taxon>Tracheophyta</taxon>
        <taxon>Spermatophyta</taxon>
        <taxon>Magnoliopsida</taxon>
        <taxon>eudicotyledons</taxon>
        <taxon>Gunneridae</taxon>
        <taxon>Pentapetalae</taxon>
        <taxon>asterids</taxon>
        <taxon>campanulids</taxon>
        <taxon>Asterales</taxon>
        <taxon>Asteraceae</taxon>
        <taxon>Asteroideae</taxon>
        <taxon>Heliantheae alliance</taxon>
        <taxon>Eupatorieae</taxon>
        <taxon>Mikania</taxon>
    </lineage>
</organism>
<evidence type="ECO:0000256" key="1">
    <source>
        <dbReference type="SAM" id="MobiDB-lite"/>
    </source>
</evidence>
<evidence type="ECO:0000313" key="3">
    <source>
        <dbReference type="EMBL" id="KAD3640417.1"/>
    </source>
</evidence>
<protein>
    <recommendedName>
        <fullName evidence="2">VQ domain-containing protein</fullName>
    </recommendedName>
</protein>
<dbReference type="AlphaFoldDB" id="A0A5N6MLJ0"/>
<accession>A0A5N6MLJ0</accession>
<feature type="domain" description="VQ" evidence="2">
    <location>
        <begin position="68"/>
        <end position="89"/>
    </location>
</feature>
<sequence>MDGMNPFSSDQWIQQYPNTAMVQSAGEPSDATSMPVYSFSSQGPAYHQDAGPKPIRRRSRTSRKTPVTVLNASPNDFRALVQRFTGCDSKDNVASASAAGLPRGPVNIDFGRNDATESSSRHTYFDNQATSSVLTHDQVQPVGGWSHLQGGYGMDSASVTYESFDESSLMAAQRDGGNHGYNV</sequence>
<name>A0A5N6MLJ0_9ASTR</name>
<dbReference type="Proteomes" id="UP000326396">
    <property type="component" value="Linkage Group LG5"/>
</dbReference>
<gene>
    <name evidence="3" type="ORF">E3N88_29640</name>
</gene>
<proteinExistence type="predicted"/>
<dbReference type="OrthoDB" id="1726347at2759"/>
<dbReference type="InterPro" id="IPR008889">
    <property type="entry name" value="VQ"/>
</dbReference>